<dbReference type="GeneID" id="54997235"/>
<name>A0A345AWH3_9CAUD</name>
<organism evidence="1 2">
    <name type="scientific">Cyanophage S-TIM4</name>
    <dbReference type="NCBI Taxonomy" id="1048189"/>
    <lineage>
        <taxon>Viruses</taxon>
        <taxon>Duplodnaviria</taxon>
        <taxon>Heunggongvirae</taxon>
        <taxon>Uroviricota</taxon>
        <taxon>Caudoviricetes</taxon>
        <taxon>Pantevenvirales</taxon>
        <taxon>Kyanoviridae</taxon>
        <taxon>Thaumasvirus</taxon>
        <taxon>Thaumasvirus stim4</taxon>
    </lineage>
</organism>
<sequence>MRTLTKNEYKLVLDALWKRQRCFIAGDRMFKEYEKLIEEFENASLS</sequence>
<proteinExistence type="predicted"/>
<dbReference type="EMBL" id="MH512890">
    <property type="protein sequence ID" value="AXF41256.1"/>
    <property type="molecule type" value="Genomic_DNA"/>
</dbReference>
<reference evidence="1 2" key="1">
    <citation type="journal article" date="2011" name="Nature">
        <title>Genomic island variability facilitates Prochlorococcus-virus coexistence.</title>
        <authorList>
            <person name="Avrani S."/>
            <person name="Wurtzel O."/>
            <person name="Sharon I."/>
            <person name="Sorek R."/>
            <person name="Lindell D."/>
        </authorList>
    </citation>
    <scope>NUCLEOTIDE SEQUENCE [LARGE SCALE GENOMIC DNA]</scope>
</reference>
<evidence type="ECO:0000313" key="1">
    <source>
        <dbReference type="EMBL" id="AXF41256.1"/>
    </source>
</evidence>
<accession>A0A345AWH3</accession>
<keyword evidence="2" id="KW-1185">Reference proteome</keyword>
<evidence type="ECO:0000313" key="2">
    <source>
        <dbReference type="Proteomes" id="UP000257501"/>
    </source>
</evidence>
<dbReference type="RefSeq" id="YP_009806377.1">
    <property type="nucleotide sequence ID" value="NC_048015.1"/>
</dbReference>
<gene>
    <name evidence="1" type="primary">ORF_120</name>
    <name evidence="1" type="ORF">S-TIM4_ORF_120</name>
</gene>
<dbReference type="Proteomes" id="UP000257501">
    <property type="component" value="Segment"/>
</dbReference>
<protein>
    <submittedName>
        <fullName evidence="1">Uncharacterized protein</fullName>
    </submittedName>
</protein>
<dbReference type="KEGG" id="vg:54997235"/>